<dbReference type="AlphaFoldDB" id="A0A328BLT5"/>
<dbReference type="InterPro" id="IPR001623">
    <property type="entry name" value="DnaJ_domain"/>
</dbReference>
<feature type="transmembrane region" description="Helical" evidence="2">
    <location>
        <begin position="335"/>
        <end position="353"/>
    </location>
</feature>
<reference evidence="5" key="1">
    <citation type="submission" date="2018-05" db="EMBL/GenBank/DDBJ databases">
        <authorList>
            <person name="Nie L."/>
        </authorList>
    </citation>
    <scope>NUCLEOTIDE SEQUENCE [LARGE SCALE GENOMIC DNA]</scope>
    <source>
        <strain evidence="5">NL</strain>
    </source>
</reference>
<evidence type="ECO:0000313" key="4">
    <source>
        <dbReference type="EMBL" id="RAK68340.1"/>
    </source>
</evidence>
<dbReference type="PANTHER" id="PTHR44825:SF1">
    <property type="entry name" value="DNAJ HOMOLOG SUBFAMILY C MEMBER 4"/>
    <property type="match status" value="1"/>
</dbReference>
<dbReference type="Gene3D" id="1.10.287.110">
    <property type="entry name" value="DnaJ domain"/>
    <property type="match status" value="2"/>
</dbReference>
<dbReference type="SUPFAM" id="SSF46565">
    <property type="entry name" value="Chaperone J-domain"/>
    <property type="match status" value="2"/>
</dbReference>
<evidence type="ECO:0000256" key="1">
    <source>
        <dbReference type="SAM" id="MobiDB-lite"/>
    </source>
</evidence>
<dbReference type="PRINTS" id="PR00625">
    <property type="entry name" value="JDOMAIN"/>
</dbReference>
<accession>A0A328BLT5</accession>
<dbReference type="EMBL" id="QHKM01000002">
    <property type="protein sequence ID" value="RAK68340.1"/>
    <property type="molecule type" value="Genomic_DNA"/>
</dbReference>
<feature type="transmembrane region" description="Helical" evidence="2">
    <location>
        <begin position="307"/>
        <end position="328"/>
    </location>
</feature>
<feature type="compositionally biased region" description="Low complexity" evidence="1">
    <location>
        <begin position="17"/>
        <end position="27"/>
    </location>
</feature>
<feature type="region of interest" description="Disordered" evidence="1">
    <location>
        <begin position="1"/>
        <end position="37"/>
    </location>
</feature>
<dbReference type="InterPro" id="IPR036869">
    <property type="entry name" value="J_dom_sf"/>
</dbReference>
<keyword evidence="2" id="KW-0812">Transmembrane</keyword>
<feature type="compositionally biased region" description="Pro residues" evidence="1">
    <location>
        <begin position="1"/>
        <end position="16"/>
    </location>
</feature>
<protein>
    <recommendedName>
        <fullName evidence="3">J domain-containing protein</fullName>
    </recommendedName>
</protein>
<dbReference type="Pfam" id="PF00226">
    <property type="entry name" value="DnaJ"/>
    <property type="match status" value="1"/>
</dbReference>
<name>A0A328BLT5_9BACT</name>
<evidence type="ECO:0000256" key="2">
    <source>
        <dbReference type="SAM" id="Phobius"/>
    </source>
</evidence>
<feature type="transmembrane region" description="Helical" evidence="2">
    <location>
        <begin position="207"/>
        <end position="227"/>
    </location>
</feature>
<gene>
    <name evidence="4" type="ORF">DLM85_09955</name>
</gene>
<sequence>MRVLPPPPRRSEPPPAGAAAAARSHAGAGRGGPSRRSCPVTTYYQILELPEQATAADVRRAYLRLVRLTHPDRTPDPAAHRRYLLINEAYDTLRQPALRAHYDAQLRARRQPARPAYTAPFAGNAYQVLRVPYSATEAQIEQAYQHWRRHLSQGPAADPALQQQRRHLEHAYATLSDAHLREPHDARVRGQRPPRRAQPYAALYGRYARAAQVGCWLLLAFFLLLLLDCNLTVTHPEARVAEVEMHVGNAGDAASLVRTQHSRFWAQGWYEPGARIDVQQSRLFNQVRAYRRSRTNAPFTDYSLGRAYGLLFCFPLAMGACAAVGVWPRNSAKRTVDFAIASALTSLVVVYLLNVT</sequence>
<proteinExistence type="predicted"/>
<comment type="caution">
    <text evidence="4">The sequence shown here is derived from an EMBL/GenBank/DDBJ whole genome shotgun (WGS) entry which is preliminary data.</text>
</comment>
<evidence type="ECO:0000259" key="3">
    <source>
        <dbReference type="PROSITE" id="PS50076"/>
    </source>
</evidence>
<feature type="domain" description="J" evidence="3">
    <location>
        <begin position="42"/>
        <end position="106"/>
    </location>
</feature>
<evidence type="ECO:0000313" key="5">
    <source>
        <dbReference type="Proteomes" id="UP000248553"/>
    </source>
</evidence>
<dbReference type="Proteomes" id="UP000248553">
    <property type="component" value="Unassembled WGS sequence"/>
</dbReference>
<keyword evidence="5" id="KW-1185">Reference proteome</keyword>
<dbReference type="CDD" id="cd06257">
    <property type="entry name" value="DnaJ"/>
    <property type="match status" value="1"/>
</dbReference>
<dbReference type="OrthoDB" id="9779622at2"/>
<keyword evidence="2" id="KW-0472">Membrane</keyword>
<keyword evidence="2" id="KW-1133">Transmembrane helix</keyword>
<dbReference type="SMART" id="SM00271">
    <property type="entry name" value="DnaJ"/>
    <property type="match status" value="2"/>
</dbReference>
<organism evidence="4 5">
    <name type="scientific">Hymenobacter edaphi</name>
    <dbReference type="NCBI Taxonomy" id="2211146"/>
    <lineage>
        <taxon>Bacteria</taxon>
        <taxon>Pseudomonadati</taxon>
        <taxon>Bacteroidota</taxon>
        <taxon>Cytophagia</taxon>
        <taxon>Cytophagales</taxon>
        <taxon>Hymenobacteraceae</taxon>
        <taxon>Hymenobacter</taxon>
    </lineage>
</organism>
<dbReference type="InterPro" id="IPR052763">
    <property type="entry name" value="DnaJ_C4"/>
</dbReference>
<dbReference type="PANTHER" id="PTHR44825">
    <property type="match status" value="1"/>
</dbReference>
<dbReference type="PROSITE" id="PS50076">
    <property type="entry name" value="DNAJ_2"/>
    <property type="match status" value="1"/>
</dbReference>